<dbReference type="EMBL" id="FOXD01000006">
    <property type="protein sequence ID" value="SFP52251.1"/>
    <property type="molecule type" value="Genomic_DNA"/>
</dbReference>
<accession>A0A1I5R1R3</accession>
<sequence>MILLESISFGLAIFIGWLVLDYAKEKQWRKEKVAESFLVGVVGAAGWAAFDLILLL</sequence>
<gene>
    <name evidence="2" type="ORF">SAMN05518683_106110</name>
</gene>
<evidence type="ECO:0000256" key="1">
    <source>
        <dbReference type="SAM" id="Phobius"/>
    </source>
</evidence>
<keyword evidence="3" id="KW-1185">Reference proteome</keyword>
<feature type="transmembrane region" description="Helical" evidence="1">
    <location>
        <begin position="6"/>
        <end position="23"/>
    </location>
</feature>
<organism evidence="2 3">
    <name type="scientific">Salibacterium halotolerans</name>
    <dbReference type="NCBI Taxonomy" id="1884432"/>
    <lineage>
        <taxon>Bacteria</taxon>
        <taxon>Bacillati</taxon>
        <taxon>Bacillota</taxon>
        <taxon>Bacilli</taxon>
        <taxon>Bacillales</taxon>
        <taxon>Bacillaceae</taxon>
    </lineage>
</organism>
<name>A0A1I5R1R3_9BACI</name>
<keyword evidence="1" id="KW-1133">Transmembrane helix</keyword>
<dbReference type="AlphaFoldDB" id="A0A1I5R1R3"/>
<evidence type="ECO:0000313" key="3">
    <source>
        <dbReference type="Proteomes" id="UP000198892"/>
    </source>
</evidence>
<keyword evidence="1" id="KW-0472">Membrane</keyword>
<protein>
    <submittedName>
        <fullName evidence="2">Uncharacterized protein</fullName>
    </submittedName>
</protein>
<reference evidence="3" key="1">
    <citation type="submission" date="2016-10" db="EMBL/GenBank/DDBJ databases">
        <authorList>
            <person name="Varghese N."/>
            <person name="Submissions S."/>
        </authorList>
    </citation>
    <scope>NUCLEOTIDE SEQUENCE [LARGE SCALE GENOMIC DNA]</scope>
    <source>
        <strain evidence="3">S7</strain>
    </source>
</reference>
<evidence type="ECO:0000313" key="2">
    <source>
        <dbReference type="EMBL" id="SFP52251.1"/>
    </source>
</evidence>
<keyword evidence="1" id="KW-0812">Transmembrane</keyword>
<feature type="transmembrane region" description="Helical" evidence="1">
    <location>
        <begin position="35"/>
        <end position="55"/>
    </location>
</feature>
<dbReference type="Proteomes" id="UP000198892">
    <property type="component" value="Unassembled WGS sequence"/>
</dbReference>
<dbReference type="RefSeq" id="WP_170841008.1">
    <property type="nucleotide sequence ID" value="NZ_FOXD01000006.1"/>
</dbReference>
<proteinExistence type="predicted"/>